<sequence>MLSVLGRRNIPCVAYFLVLTATNSARTMAWRSSGQSNDELVSNLKKNGVIRSEVVERAMRDVDRKHYSAVNPYNDSPQSIGYNVTISAPHMHVAAMEALKDHLKEGMKALDVGCGSGYLVSCFAKMVGETGLAVGIDHLPELVAMSKRNIEKGNPDLLRGNRIKLIVGDGRKGWAEDAPYDAIHVGAAAEYLHQELVDQLKPGGRLIIPVGDNRFGQNLEQVDKALDGSVKRKNLMGVMFVPLTDADAQWSRTKCDV</sequence>
<dbReference type="InterPro" id="IPR000682">
    <property type="entry name" value="PCMT"/>
</dbReference>
<keyword evidence="5 8" id="KW-0808">Transferase</keyword>
<gene>
    <name evidence="9" type="ORF">NMOB1V02_LOCUS4038</name>
</gene>
<organism evidence="9">
    <name type="scientific">Notodromas monacha</name>
    <dbReference type="NCBI Taxonomy" id="399045"/>
    <lineage>
        <taxon>Eukaryota</taxon>
        <taxon>Metazoa</taxon>
        <taxon>Ecdysozoa</taxon>
        <taxon>Arthropoda</taxon>
        <taxon>Crustacea</taxon>
        <taxon>Oligostraca</taxon>
        <taxon>Ostracoda</taxon>
        <taxon>Podocopa</taxon>
        <taxon>Podocopida</taxon>
        <taxon>Cypridocopina</taxon>
        <taxon>Cypridoidea</taxon>
        <taxon>Cyprididae</taxon>
        <taxon>Notodromas</taxon>
    </lineage>
</organism>
<dbReference type="FunFam" id="3.40.50.150:FF:000027">
    <property type="entry name" value="Protein-L-isoaspartate O-methyltransferase"/>
    <property type="match status" value="1"/>
</dbReference>
<dbReference type="GO" id="GO:0005737">
    <property type="term" value="C:cytoplasm"/>
    <property type="evidence" value="ECO:0007669"/>
    <property type="project" value="UniProtKB-SubCell"/>
</dbReference>
<dbReference type="InterPro" id="IPR029063">
    <property type="entry name" value="SAM-dependent_MTases_sf"/>
</dbReference>
<comment type="subcellular location">
    <subcellularLocation>
        <location evidence="1">Cytoplasm</location>
    </subcellularLocation>
</comment>
<evidence type="ECO:0000256" key="1">
    <source>
        <dbReference type="ARBA" id="ARBA00004496"/>
    </source>
</evidence>
<comment type="similarity">
    <text evidence="2 8">Belongs to the methyltransferase superfamily. L-isoaspartyl/D-aspartyl protein methyltransferase family.</text>
</comment>
<dbReference type="EMBL" id="OA882623">
    <property type="protein sequence ID" value="CAD7276267.1"/>
    <property type="molecule type" value="Genomic_DNA"/>
</dbReference>
<dbReference type="GO" id="GO:0004719">
    <property type="term" value="F:protein-L-isoaspartate (D-aspartate) O-methyltransferase activity"/>
    <property type="evidence" value="ECO:0007669"/>
    <property type="project" value="UniProtKB-UniRule"/>
</dbReference>
<dbReference type="SUPFAM" id="SSF53335">
    <property type="entry name" value="S-adenosyl-L-methionine-dependent methyltransferases"/>
    <property type="match status" value="1"/>
</dbReference>
<evidence type="ECO:0000313" key="10">
    <source>
        <dbReference type="Proteomes" id="UP000678499"/>
    </source>
</evidence>
<accession>A0A7R9BKP3</accession>
<evidence type="ECO:0000256" key="7">
    <source>
        <dbReference type="ARBA" id="ARBA00035815"/>
    </source>
</evidence>
<dbReference type="Gene3D" id="3.40.50.150">
    <property type="entry name" value="Vaccinia Virus protein VP39"/>
    <property type="match status" value="1"/>
</dbReference>
<evidence type="ECO:0000256" key="6">
    <source>
        <dbReference type="ARBA" id="ARBA00022691"/>
    </source>
</evidence>
<dbReference type="PROSITE" id="PS01279">
    <property type="entry name" value="PCMT"/>
    <property type="match status" value="1"/>
</dbReference>
<dbReference type="EC" id="2.1.1.77" evidence="8"/>
<dbReference type="GO" id="GO:0032259">
    <property type="term" value="P:methylation"/>
    <property type="evidence" value="ECO:0007669"/>
    <property type="project" value="UniProtKB-KW"/>
</dbReference>
<protein>
    <recommendedName>
        <fullName evidence="8">Protein-L-isoaspartate O-methyltransferase</fullName>
        <ecNumber evidence="8">2.1.1.77</ecNumber>
    </recommendedName>
</protein>
<keyword evidence="4 8" id="KW-0489">Methyltransferase</keyword>
<dbReference type="PANTHER" id="PTHR11579">
    <property type="entry name" value="PROTEIN-L-ISOASPARTATE O-METHYLTRANSFERASE"/>
    <property type="match status" value="1"/>
</dbReference>
<comment type="catalytic activity">
    <reaction evidence="7">
        <text>[protein]-L-isoaspartate + S-adenosyl-L-methionine = [protein]-L-isoaspartate alpha-methyl ester + S-adenosyl-L-homocysteine</text>
        <dbReference type="Rhea" id="RHEA:12705"/>
        <dbReference type="Rhea" id="RHEA-COMP:12143"/>
        <dbReference type="Rhea" id="RHEA-COMP:12144"/>
        <dbReference type="ChEBI" id="CHEBI:57856"/>
        <dbReference type="ChEBI" id="CHEBI:59789"/>
        <dbReference type="ChEBI" id="CHEBI:90596"/>
        <dbReference type="ChEBI" id="CHEBI:90598"/>
        <dbReference type="EC" id="2.1.1.77"/>
    </reaction>
    <physiologicalReaction direction="left-to-right" evidence="7">
        <dbReference type="Rhea" id="RHEA:12706"/>
    </physiologicalReaction>
</comment>
<evidence type="ECO:0000313" key="9">
    <source>
        <dbReference type="EMBL" id="CAD7276267.1"/>
    </source>
</evidence>
<dbReference type="EMBL" id="CAJPEX010000586">
    <property type="protein sequence ID" value="CAG0916419.1"/>
    <property type="molecule type" value="Genomic_DNA"/>
</dbReference>
<name>A0A7R9BKP3_9CRUS</name>
<evidence type="ECO:0000256" key="2">
    <source>
        <dbReference type="ARBA" id="ARBA00005369"/>
    </source>
</evidence>
<dbReference type="CDD" id="cd02440">
    <property type="entry name" value="AdoMet_MTases"/>
    <property type="match status" value="1"/>
</dbReference>
<keyword evidence="10" id="KW-1185">Reference proteome</keyword>
<reference evidence="9" key="1">
    <citation type="submission" date="2020-11" db="EMBL/GenBank/DDBJ databases">
        <authorList>
            <person name="Tran Van P."/>
        </authorList>
    </citation>
    <scope>NUCLEOTIDE SEQUENCE</scope>
</reference>
<dbReference type="PANTHER" id="PTHR11579:SF0">
    <property type="entry name" value="PROTEIN-L-ISOASPARTATE(D-ASPARTATE) O-METHYLTRANSFERASE"/>
    <property type="match status" value="1"/>
</dbReference>
<evidence type="ECO:0000256" key="8">
    <source>
        <dbReference type="RuleBase" id="RU003802"/>
    </source>
</evidence>
<dbReference type="Proteomes" id="UP000678499">
    <property type="component" value="Unassembled WGS sequence"/>
</dbReference>
<dbReference type="Pfam" id="PF01135">
    <property type="entry name" value="PCMT"/>
    <property type="match status" value="1"/>
</dbReference>
<dbReference type="NCBIfam" id="TIGR00080">
    <property type="entry name" value="pimt"/>
    <property type="match status" value="1"/>
</dbReference>
<evidence type="ECO:0000256" key="3">
    <source>
        <dbReference type="ARBA" id="ARBA00022490"/>
    </source>
</evidence>
<dbReference type="AlphaFoldDB" id="A0A7R9BKP3"/>
<proteinExistence type="inferred from homology"/>
<keyword evidence="3" id="KW-0963">Cytoplasm</keyword>
<evidence type="ECO:0000256" key="4">
    <source>
        <dbReference type="ARBA" id="ARBA00022603"/>
    </source>
</evidence>
<evidence type="ECO:0000256" key="5">
    <source>
        <dbReference type="ARBA" id="ARBA00022679"/>
    </source>
</evidence>
<dbReference type="OrthoDB" id="73890at2759"/>
<keyword evidence="6 8" id="KW-0949">S-adenosyl-L-methionine</keyword>